<evidence type="ECO:0000313" key="3">
    <source>
        <dbReference type="EMBL" id="OIJ22925.1"/>
    </source>
</evidence>
<accession>A0A1S2MGT6</accession>
<dbReference type="InterPro" id="IPR012337">
    <property type="entry name" value="RNaseH-like_sf"/>
</dbReference>
<sequence length="518" mass="61156">MITLNEKQTIIKMYMEGKSKRSIAKTTKKSRNTVVKYIREFEKSKQEDVRDLPLPENILKPPTYKKRVGRVKVLTEQIKNRLRQFIKENEWKRNHYMRKQQMKIIDMHEKLLDDGFSISYTTVRNFVNQETAKAKEVYIRRHCKSSYEVEFDWGEVKLVIDGKLRVYSLAVFTLPYSNYRFARIYKSESQVCVLDVHTKFIEHVEFIPTVFTYDNMRTVVKSFVGTEKTITDSMKNLANYYQFKIRLCQARKGNEKGHVERSVEYIRRKVFSGQYSFSSLDEAQVHLLSSLKMLNERHHHEHKQKHVELMKEEKIKGTPLTMTPFDTADLVECRVDKYSTIVINQNHYSVPEGYVGTYIKAKLGAETIKVFIEGKLVAVHKRNWGLHQWIMDIYHYLATFQKKKGAIAQSECLKQAPTKIKNLYNDYYIGKEREFIELLSYMKEHNNIEHVMDAVNQLMNIRSDYVSTERILFICEQSSPVNGDIVYEDDTKQQSESNMKAYAQIFDQKEEEVDIYGA</sequence>
<dbReference type="Pfam" id="PF22483">
    <property type="entry name" value="Mu-transpos_C_2"/>
    <property type="match status" value="1"/>
</dbReference>
<comment type="similarity">
    <text evidence="1">Belongs to the transposase IS21/IS408/IS1162 family.</text>
</comment>
<dbReference type="PROSITE" id="PS50994">
    <property type="entry name" value="INTEGRASE"/>
    <property type="match status" value="1"/>
</dbReference>
<reference evidence="3" key="1">
    <citation type="submission" date="2016-10" db="EMBL/GenBank/DDBJ databases">
        <title>Draft genome sequences of four alkaliphilic bacteria belonging to the Anaerobacillus genus.</title>
        <authorList>
            <person name="Bassil N.M."/>
            <person name="Lloyd J.R."/>
        </authorList>
    </citation>
    <scope>NUCLEOTIDE SEQUENCE [LARGE SCALE GENOMIC DNA]</scope>
    <source>
        <strain evidence="3">NB2006</strain>
    </source>
</reference>
<proteinExistence type="inferred from homology"/>
<dbReference type="AlphaFoldDB" id="A0A1S2MGT6"/>
<dbReference type="InterPro" id="IPR001584">
    <property type="entry name" value="Integrase_cat-core"/>
</dbReference>
<dbReference type="InterPro" id="IPR009057">
    <property type="entry name" value="Homeodomain-like_sf"/>
</dbReference>
<name>A0A1S2MGT6_9BACI</name>
<dbReference type="GO" id="GO:0015074">
    <property type="term" value="P:DNA integration"/>
    <property type="evidence" value="ECO:0007669"/>
    <property type="project" value="InterPro"/>
</dbReference>
<dbReference type="Gene3D" id="3.30.420.10">
    <property type="entry name" value="Ribonuclease H-like superfamily/Ribonuclease H"/>
    <property type="match status" value="1"/>
</dbReference>
<dbReference type="GO" id="GO:0003676">
    <property type="term" value="F:nucleic acid binding"/>
    <property type="evidence" value="ECO:0007669"/>
    <property type="project" value="InterPro"/>
</dbReference>
<comment type="caution">
    <text evidence="3">The sequence shown here is derived from an EMBL/GenBank/DDBJ whole genome shotgun (WGS) entry which is preliminary data.</text>
</comment>
<protein>
    <recommendedName>
        <fullName evidence="2">Integrase catalytic domain-containing protein</fullName>
    </recommendedName>
</protein>
<gene>
    <name evidence="3" type="ORF">AWH56_03825</name>
</gene>
<dbReference type="SUPFAM" id="SSF46689">
    <property type="entry name" value="Homeodomain-like"/>
    <property type="match status" value="1"/>
</dbReference>
<dbReference type="PANTHER" id="PTHR35004">
    <property type="entry name" value="TRANSPOSASE RV3428C-RELATED"/>
    <property type="match status" value="1"/>
</dbReference>
<dbReference type="SUPFAM" id="SSF53098">
    <property type="entry name" value="Ribonuclease H-like"/>
    <property type="match status" value="1"/>
</dbReference>
<feature type="domain" description="Integrase catalytic" evidence="2">
    <location>
        <begin position="140"/>
        <end position="314"/>
    </location>
</feature>
<organism evidence="3">
    <name type="scientific">Anaerobacillus isosaccharinicus</name>
    <dbReference type="NCBI Taxonomy" id="1532552"/>
    <lineage>
        <taxon>Bacteria</taxon>
        <taxon>Bacillati</taxon>
        <taxon>Bacillota</taxon>
        <taxon>Bacilli</taxon>
        <taxon>Bacillales</taxon>
        <taxon>Bacillaceae</taxon>
        <taxon>Anaerobacillus</taxon>
    </lineage>
</organism>
<dbReference type="InterPro" id="IPR054353">
    <property type="entry name" value="IstA-like_C"/>
</dbReference>
<dbReference type="NCBIfam" id="NF033546">
    <property type="entry name" value="transpos_IS21"/>
    <property type="match status" value="1"/>
</dbReference>
<evidence type="ECO:0000256" key="1">
    <source>
        <dbReference type="ARBA" id="ARBA00009277"/>
    </source>
</evidence>
<dbReference type="InterPro" id="IPR036397">
    <property type="entry name" value="RNaseH_sf"/>
</dbReference>
<dbReference type="PANTHER" id="PTHR35004:SF7">
    <property type="entry name" value="INTEGRASE PROTEIN"/>
    <property type="match status" value="1"/>
</dbReference>
<dbReference type="EMBL" id="LQXD01000015">
    <property type="protein sequence ID" value="OIJ22925.1"/>
    <property type="molecule type" value="Genomic_DNA"/>
</dbReference>
<evidence type="ECO:0000259" key="2">
    <source>
        <dbReference type="PROSITE" id="PS50994"/>
    </source>
</evidence>